<dbReference type="Gene3D" id="3.40.50.2300">
    <property type="match status" value="2"/>
</dbReference>
<dbReference type="Proteomes" id="UP000287394">
    <property type="component" value="Chromosome"/>
</dbReference>
<dbReference type="Pfam" id="PF00392">
    <property type="entry name" value="GntR"/>
    <property type="match status" value="1"/>
</dbReference>
<organism evidence="5 6">
    <name type="scientific">Capsulimonas corticalis</name>
    <dbReference type="NCBI Taxonomy" id="2219043"/>
    <lineage>
        <taxon>Bacteria</taxon>
        <taxon>Bacillati</taxon>
        <taxon>Armatimonadota</taxon>
        <taxon>Armatimonadia</taxon>
        <taxon>Capsulimonadales</taxon>
        <taxon>Capsulimonadaceae</taxon>
        <taxon>Capsulimonas</taxon>
    </lineage>
</organism>
<keyword evidence="6" id="KW-1185">Reference proteome</keyword>
<dbReference type="InterPro" id="IPR036390">
    <property type="entry name" value="WH_DNA-bd_sf"/>
</dbReference>
<dbReference type="PROSITE" id="PS50949">
    <property type="entry name" value="HTH_GNTR"/>
    <property type="match status" value="1"/>
</dbReference>
<accession>A0A402D0E7</accession>
<dbReference type="PRINTS" id="PR00035">
    <property type="entry name" value="HTHGNTR"/>
</dbReference>
<dbReference type="KEGG" id="ccot:CCAX7_57040"/>
<dbReference type="InterPro" id="IPR028082">
    <property type="entry name" value="Peripla_BP_I"/>
</dbReference>
<dbReference type="InterPro" id="IPR036388">
    <property type="entry name" value="WH-like_DNA-bd_sf"/>
</dbReference>
<dbReference type="GO" id="GO:0003700">
    <property type="term" value="F:DNA-binding transcription factor activity"/>
    <property type="evidence" value="ECO:0007669"/>
    <property type="project" value="InterPro"/>
</dbReference>
<evidence type="ECO:0000256" key="3">
    <source>
        <dbReference type="ARBA" id="ARBA00023125"/>
    </source>
</evidence>
<dbReference type="PANTHER" id="PTHR30146">
    <property type="entry name" value="LACI-RELATED TRANSCRIPTIONAL REPRESSOR"/>
    <property type="match status" value="1"/>
</dbReference>
<reference evidence="5 6" key="1">
    <citation type="journal article" date="2019" name="Int. J. Syst. Evol. Microbiol.">
        <title>Capsulimonas corticalis gen. nov., sp. nov., an aerobic capsulated bacterium, of a novel bacterial order, Capsulimonadales ord. nov., of the class Armatimonadia of the phylum Armatimonadetes.</title>
        <authorList>
            <person name="Li J."/>
            <person name="Kudo C."/>
            <person name="Tonouchi A."/>
        </authorList>
    </citation>
    <scope>NUCLEOTIDE SEQUENCE [LARGE SCALE GENOMIC DNA]</scope>
    <source>
        <strain evidence="5 6">AX-7</strain>
    </source>
</reference>
<evidence type="ECO:0000256" key="1">
    <source>
        <dbReference type="ARBA" id="ARBA00022491"/>
    </source>
</evidence>
<evidence type="ECO:0000256" key="2">
    <source>
        <dbReference type="ARBA" id="ARBA00023015"/>
    </source>
</evidence>
<dbReference type="EMBL" id="AP025739">
    <property type="protein sequence ID" value="BDI33653.1"/>
    <property type="molecule type" value="Genomic_DNA"/>
</dbReference>
<gene>
    <name evidence="5" type="ORF">CCAX7_57040</name>
</gene>
<keyword evidence="1" id="KW-0678">Repressor</keyword>
<keyword evidence="2" id="KW-0805">Transcription regulation</keyword>
<keyword evidence="3" id="KW-0238">DNA-binding</keyword>
<dbReference type="AlphaFoldDB" id="A0A402D0E7"/>
<dbReference type="CDD" id="cd06267">
    <property type="entry name" value="PBP1_LacI_sugar_binding-like"/>
    <property type="match status" value="1"/>
</dbReference>
<protein>
    <submittedName>
        <fullName evidence="5">Uncharacterized protein</fullName>
    </submittedName>
</protein>
<dbReference type="SUPFAM" id="SSF53822">
    <property type="entry name" value="Periplasmic binding protein-like I"/>
    <property type="match status" value="1"/>
</dbReference>
<dbReference type="Pfam" id="PF13377">
    <property type="entry name" value="Peripla_BP_3"/>
    <property type="match status" value="1"/>
</dbReference>
<dbReference type="Gene3D" id="1.10.10.10">
    <property type="entry name" value="Winged helix-like DNA-binding domain superfamily/Winged helix DNA-binding domain"/>
    <property type="match status" value="1"/>
</dbReference>
<dbReference type="CDD" id="cd07377">
    <property type="entry name" value="WHTH_GntR"/>
    <property type="match status" value="1"/>
</dbReference>
<dbReference type="SMART" id="SM00345">
    <property type="entry name" value="HTH_GNTR"/>
    <property type="match status" value="1"/>
</dbReference>
<dbReference type="GO" id="GO:0000976">
    <property type="term" value="F:transcription cis-regulatory region binding"/>
    <property type="evidence" value="ECO:0007669"/>
    <property type="project" value="TreeGrafter"/>
</dbReference>
<evidence type="ECO:0000256" key="4">
    <source>
        <dbReference type="ARBA" id="ARBA00023163"/>
    </source>
</evidence>
<proteinExistence type="predicted"/>
<sequence length="375" mass="41867">MAESAVAAIIEERIKTGIYVPGGRMPAERALAEEFGVSRRFARMAYARLIEQGLLEKSHYRTPFVAFPTKGISVERGIEAPVAEPSRAVQTIAALLPSNPVFPGGLSIVSGIHKVLADTESPHRLTFLDTFHKDRPEVLRREAQAVQSALESGVVGLIWWTYCGDDAIQEIVREYPHTPIVFIDRYPQGMHCDFVGIDDVESSRMAVDYLIDMGHTRIAHLMDPGNYSTILERAQGYRAAHQARGLPVAEELIVHLDWDERRMERAFEHLYSQPDPPTALFTSNDFIAHEFIQVAEANGVRVTEDLSVVGHGNIDRYTPRGFLTSVEQPFEMIGRAAAKLMLRRLEAGPDAPRSYQQVILPAPLVMRTSCRSLIP</sequence>
<keyword evidence="4" id="KW-0804">Transcription</keyword>
<evidence type="ECO:0000313" key="5">
    <source>
        <dbReference type="EMBL" id="BDI33653.1"/>
    </source>
</evidence>
<dbReference type="InterPro" id="IPR000524">
    <property type="entry name" value="Tscrpt_reg_HTH_GntR"/>
</dbReference>
<dbReference type="PANTHER" id="PTHR30146:SF148">
    <property type="entry name" value="HTH-TYPE TRANSCRIPTIONAL REPRESSOR PURR-RELATED"/>
    <property type="match status" value="1"/>
</dbReference>
<dbReference type="SUPFAM" id="SSF46785">
    <property type="entry name" value="Winged helix' DNA-binding domain"/>
    <property type="match status" value="1"/>
</dbReference>
<evidence type="ECO:0000313" key="6">
    <source>
        <dbReference type="Proteomes" id="UP000287394"/>
    </source>
</evidence>
<name>A0A402D0E7_9BACT</name>
<dbReference type="InterPro" id="IPR046335">
    <property type="entry name" value="LacI/GalR-like_sensor"/>
</dbReference>